<proteinExistence type="predicted"/>
<keyword evidence="2" id="KW-1185">Reference proteome</keyword>
<dbReference type="Proteomes" id="UP000807025">
    <property type="component" value="Unassembled WGS sequence"/>
</dbReference>
<accession>A0A9P5ZW32</accession>
<dbReference type="EMBL" id="MU154576">
    <property type="protein sequence ID" value="KAF9494218.1"/>
    <property type="molecule type" value="Genomic_DNA"/>
</dbReference>
<feature type="non-terminal residue" evidence="1">
    <location>
        <position position="1"/>
    </location>
</feature>
<gene>
    <name evidence="1" type="ORF">BDN71DRAFT_1449358</name>
</gene>
<comment type="caution">
    <text evidence="1">The sequence shown here is derived from an EMBL/GenBank/DDBJ whole genome shotgun (WGS) entry which is preliminary data.</text>
</comment>
<reference evidence="1" key="1">
    <citation type="submission" date="2020-11" db="EMBL/GenBank/DDBJ databases">
        <authorList>
            <consortium name="DOE Joint Genome Institute"/>
            <person name="Ahrendt S."/>
            <person name="Riley R."/>
            <person name="Andreopoulos W."/>
            <person name="Labutti K."/>
            <person name="Pangilinan J."/>
            <person name="Ruiz-Duenas F.J."/>
            <person name="Barrasa J.M."/>
            <person name="Sanchez-Garcia M."/>
            <person name="Camarero S."/>
            <person name="Miyauchi S."/>
            <person name="Serrano A."/>
            <person name="Linde D."/>
            <person name="Babiker R."/>
            <person name="Drula E."/>
            <person name="Ayuso-Fernandez I."/>
            <person name="Pacheco R."/>
            <person name="Padilla G."/>
            <person name="Ferreira P."/>
            <person name="Barriuso J."/>
            <person name="Kellner H."/>
            <person name="Castanera R."/>
            <person name="Alfaro M."/>
            <person name="Ramirez L."/>
            <person name="Pisabarro A.G."/>
            <person name="Kuo A."/>
            <person name="Tritt A."/>
            <person name="Lipzen A."/>
            <person name="He G."/>
            <person name="Yan M."/>
            <person name="Ng V."/>
            <person name="Cullen D."/>
            <person name="Martin F."/>
            <person name="Rosso M.-N."/>
            <person name="Henrissat B."/>
            <person name="Hibbett D."/>
            <person name="Martinez A.T."/>
            <person name="Grigoriev I.V."/>
        </authorList>
    </citation>
    <scope>NUCLEOTIDE SEQUENCE</scope>
    <source>
        <strain evidence="1">ATCC 90797</strain>
    </source>
</reference>
<sequence>TPPDHFFNHSWQAEKPLSTANSCKYSLQDKICSGVYHNVLPAMKKPAEMSHLRPDPLSDA</sequence>
<dbReference type="AlphaFoldDB" id="A0A9P5ZW32"/>
<evidence type="ECO:0000313" key="1">
    <source>
        <dbReference type="EMBL" id="KAF9494218.1"/>
    </source>
</evidence>
<organism evidence="1 2">
    <name type="scientific">Pleurotus eryngii</name>
    <name type="common">Boletus of the steppes</name>
    <dbReference type="NCBI Taxonomy" id="5323"/>
    <lineage>
        <taxon>Eukaryota</taxon>
        <taxon>Fungi</taxon>
        <taxon>Dikarya</taxon>
        <taxon>Basidiomycota</taxon>
        <taxon>Agaricomycotina</taxon>
        <taxon>Agaricomycetes</taxon>
        <taxon>Agaricomycetidae</taxon>
        <taxon>Agaricales</taxon>
        <taxon>Pleurotineae</taxon>
        <taxon>Pleurotaceae</taxon>
        <taxon>Pleurotus</taxon>
    </lineage>
</organism>
<protein>
    <submittedName>
        <fullName evidence="1">Uncharacterized protein</fullName>
    </submittedName>
</protein>
<name>A0A9P5ZW32_PLEER</name>
<evidence type="ECO:0000313" key="2">
    <source>
        <dbReference type="Proteomes" id="UP000807025"/>
    </source>
</evidence>